<keyword evidence="1" id="KW-0812">Transmembrane</keyword>
<protein>
    <submittedName>
        <fullName evidence="2">Uncharacterized protein</fullName>
    </submittedName>
</protein>
<sequence>MDDSSGQPPDPGPLPEERQERRARWNLAGLLLALFVALLLYRVLHAGHLEETTLFYVGLPAVIAITVVLASKPRSATGSVVATVTVALAFAGPLLGEGIVCVLFAAPLFLLVALLIGSVIDYFSRRGPHAVVAPLVLLTLVTVGAELAGPARETEVTVVRAATATGTEQALAAVPVFGPFESVFLRMGFPRPLAATGTGLEVGAVREITFNPRRSLGIGAVPEPRSMTLRVKERGPGRVTFSVVRDTTLARWLDLREAEFSWGSGKLAVTLRYRRTFDPGWYFGPLQRYAVGQAADYLAGTFAR</sequence>
<feature type="transmembrane region" description="Helical" evidence="1">
    <location>
        <begin position="53"/>
        <end position="70"/>
    </location>
</feature>
<keyword evidence="3" id="KW-1185">Reference proteome</keyword>
<name>A0A7W7QNK8_9ACTN</name>
<evidence type="ECO:0000256" key="1">
    <source>
        <dbReference type="SAM" id="Phobius"/>
    </source>
</evidence>
<proteinExistence type="predicted"/>
<feature type="transmembrane region" description="Helical" evidence="1">
    <location>
        <begin position="102"/>
        <end position="123"/>
    </location>
</feature>
<dbReference type="Proteomes" id="UP000552644">
    <property type="component" value="Unassembled WGS sequence"/>
</dbReference>
<dbReference type="EMBL" id="JACHJP010000003">
    <property type="protein sequence ID" value="MBB4916850.1"/>
    <property type="molecule type" value="Genomic_DNA"/>
</dbReference>
<feature type="transmembrane region" description="Helical" evidence="1">
    <location>
        <begin position="130"/>
        <end position="149"/>
    </location>
</feature>
<feature type="transmembrane region" description="Helical" evidence="1">
    <location>
        <begin position="23"/>
        <end position="41"/>
    </location>
</feature>
<keyword evidence="1" id="KW-0472">Membrane</keyword>
<feature type="transmembrane region" description="Helical" evidence="1">
    <location>
        <begin position="77"/>
        <end position="96"/>
    </location>
</feature>
<evidence type="ECO:0000313" key="2">
    <source>
        <dbReference type="EMBL" id="MBB4916850.1"/>
    </source>
</evidence>
<dbReference type="RefSeq" id="WP_246435623.1">
    <property type="nucleotide sequence ID" value="NZ_JACHJP010000003.1"/>
</dbReference>
<evidence type="ECO:0000313" key="3">
    <source>
        <dbReference type="Proteomes" id="UP000552644"/>
    </source>
</evidence>
<comment type="caution">
    <text evidence="2">The sequence shown here is derived from an EMBL/GenBank/DDBJ whole genome shotgun (WGS) entry which is preliminary data.</text>
</comment>
<reference evidence="2 3" key="1">
    <citation type="submission" date="2020-08" db="EMBL/GenBank/DDBJ databases">
        <title>Genomic Encyclopedia of Type Strains, Phase III (KMG-III): the genomes of soil and plant-associated and newly described type strains.</title>
        <authorList>
            <person name="Whitman W."/>
        </authorList>
    </citation>
    <scope>NUCLEOTIDE SEQUENCE [LARGE SCALE GENOMIC DNA]</scope>
    <source>
        <strain evidence="2 3">CECT 8840</strain>
    </source>
</reference>
<gene>
    <name evidence="2" type="ORF">FHS44_003938</name>
</gene>
<keyword evidence="1" id="KW-1133">Transmembrane helix</keyword>
<dbReference type="AlphaFoldDB" id="A0A7W7QNK8"/>
<accession>A0A7W7QNK8</accession>
<organism evidence="2 3">
    <name type="scientific">Streptosporangium saharense</name>
    <dbReference type="NCBI Taxonomy" id="1706840"/>
    <lineage>
        <taxon>Bacteria</taxon>
        <taxon>Bacillati</taxon>
        <taxon>Actinomycetota</taxon>
        <taxon>Actinomycetes</taxon>
        <taxon>Streptosporangiales</taxon>
        <taxon>Streptosporangiaceae</taxon>
        <taxon>Streptosporangium</taxon>
    </lineage>
</organism>